<dbReference type="AlphaFoldDB" id="A0A0R3WMZ6"/>
<evidence type="ECO:0000313" key="2">
    <source>
        <dbReference type="EMBL" id="VDM18961.1"/>
    </source>
</evidence>
<evidence type="ECO:0000313" key="4">
    <source>
        <dbReference type="WBParaSite" id="TTAC_0000213401-mRNA-1"/>
    </source>
</evidence>
<name>A0A0R3WMZ6_HYDTA</name>
<evidence type="ECO:0000313" key="3">
    <source>
        <dbReference type="Proteomes" id="UP000274429"/>
    </source>
</evidence>
<dbReference type="Proteomes" id="UP000274429">
    <property type="component" value="Unassembled WGS sequence"/>
</dbReference>
<keyword evidence="3" id="KW-1185">Reference proteome</keyword>
<gene>
    <name evidence="2" type="ORF">TTAC_LOCUS2121</name>
</gene>
<dbReference type="WBParaSite" id="TTAC_0000213401-mRNA-1">
    <property type="protein sequence ID" value="TTAC_0000213401-mRNA-1"/>
    <property type="gene ID" value="TTAC_0000213401"/>
</dbReference>
<protein>
    <submittedName>
        <fullName evidence="2 4">Uncharacterized protein</fullName>
    </submittedName>
</protein>
<proteinExistence type="predicted"/>
<feature type="region of interest" description="Disordered" evidence="1">
    <location>
        <begin position="135"/>
        <end position="154"/>
    </location>
</feature>
<sequence>MGGERTCSPAVEATFKSSREAGSIDVERWMVERLRKMFDTDVVATYEGLVTTECRRTTPGDVCSTCCELCICPPTVDVPPTTTPTGDGGCRNEDEFLADISPALTSRIASCFSLLPTCKTIYSILTSASANPFTNPTQTRATTSSSFTTKYMQL</sequence>
<organism evidence="4">
    <name type="scientific">Hydatigena taeniaeformis</name>
    <name type="common">Feline tapeworm</name>
    <name type="synonym">Taenia taeniaeformis</name>
    <dbReference type="NCBI Taxonomy" id="6205"/>
    <lineage>
        <taxon>Eukaryota</taxon>
        <taxon>Metazoa</taxon>
        <taxon>Spiralia</taxon>
        <taxon>Lophotrochozoa</taxon>
        <taxon>Platyhelminthes</taxon>
        <taxon>Cestoda</taxon>
        <taxon>Eucestoda</taxon>
        <taxon>Cyclophyllidea</taxon>
        <taxon>Taeniidae</taxon>
        <taxon>Hydatigera</taxon>
    </lineage>
</organism>
<dbReference type="EMBL" id="UYWX01000770">
    <property type="protein sequence ID" value="VDM18961.1"/>
    <property type="molecule type" value="Genomic_DNA"/>
</dbReference>
<accession>A0A0R3WMZ6</accession>
<reference evidence="2 3" key="2">
    <citation type="submission" date="2018-11" db="EMBL/GenBank/DDBJ databases">
        <authorList>
            <consortium name="Pathogen Informatics"/>
        </authorList>
    </citation>
    <scope>NUCLEOTIDE SEQUENCE [LARGE SCALE GENOMIC DNA]</scope>
</reference>
<evidence type="ECO:0000256" key="1">
    <source>
        <dbReference type="SAM" id="MobiDB-lite"/>
    </source>
</evidence>
<reference evidence="4" key="1">
    <citation type="submission" date="2017-02" db="UniProtKB">
        <authorList>
            <consortium name="WormBaseParasite"/>
        </authorList>
    </citation>
    <scope>IDENTIFICATION</scope>
</reference>